<feature type="region of interest" description="Disordered" evidence="1">
    <location>
        <begin position="58"/>
        <end position="85"/>
    </location>
</feature>
<name>A0ABN6X905_9CELL</name>
<proteinExistence type="predicted"/>
<reference evidence="3" key="1">
    <citation type="journal article" date="2019" name="Int. J. Syst. Evol. Microbiol.">
        <title>The Global Catalogue of Microorganisms (GCM) 10K type strain sequencing project: providing services to taxonomists for standard genome sequencing and annotation.</title>
        <authorList>
            <consortium name="The Broad Institute Genomics Platform"/>
            <consortium name="The Broad Institute Genome Sequencing Center for Infectious Disease"/>
            <person name="Wu L."/>
            <person name="Ma J."/>
        </authorList>
    </citation>
    <scope>NUCLEOTIDE SEQUENCE [LARGE SCALE GENOMIC DNA]</scope>
    <source>
        <strain evidence="3">NBRC 108565</strain>
    </source>
</reference>
<evidence type="ECO:0008006" key="4">
    <source>
        <dbReference type="Google" id="ProtNLM"/>
    </source>
</evidence>
<organism evidence="2 3">
    <name type="scientific">Paraoerskovia sediminicola</name>
    <dbReference type="NCBI Taxonomy" id="1138587"/>
    <lineage>
        <taxon>Bacteria</taxon>
        <taxon>Bacillati</taxon>
        <taxon>Actinomycetota</taxon>
        <taxon>Actinomycetes</taxon>
        <taxon>Micrococcales</taxon>
        <taxon>Cellulomonadaceae</taxon>
        <taxon>Paraoerskovia</taxon>
    </lineage>
</organism>
<gene>
    <name evidence="2" type="ORF">GCM10025865_05080</name>
</gene>
<evidence type="ECO:0000313" key="2">
    <source>
        <dbReference type="EMBL" id="BDZ41209.1"/>
    </source>
</evidence>
<keyword evidence="3" id="KW-1185">Reference proteome</keyword>
<protein>
    <recommendedName>
        <fullName evidence="4">LysR substrate binding domain-containing protein</fullName>
    </recommendedName>
</protein>
<evidence type="ECO:0000256" key="1">
    <source>
        <dbReference type="SAM" id="MobiDB-lite"/>
    </source>
</evidence>
<evidence type="ECO:0000313" key="3">
    <source>
        <dbReference type="Proteomes" id="UP001321475"/>
    </source>
</evidence>
<dbReference type="Proteomes" id="UP001321475">
    <property type="component" value="Chromosome"/>
</dbReference>
<dbReference type="EMBL" id="AP027729">
    <property type="protein sequence ID" value="BDZ41209.1"/>
    <property type="molecule type" value="Genomic_DNA"/>
</dbReference>
<sequence>MRAGSACEARHLRVSRLARVPSRLVGWEVVIAAGRHQGRQVAIAEAITEAISEAITRPSLRPAEAGRASDGGCDGPDFDGSVRPR</sequence>
<accession>A0ABN6X905</accession>